<reference evidence="1 2" key="1">
    <citation type="journal article" date="2021" name="MBio">
        <title>A New Model Trypanosomatid, Novymonas esmeraldas: Genomic Perception of Its 'Candidatus Pandoraea novymonadis' Endosymbiont.</title>
        <authorList>
            <person name="Zakharova A."/>
            <person name="Saura A."/>
            <person name="Butenko A."/>
            <person name="Podesvova L."/>
            <person name="Warmusova S."/>
            <person name="Kostygov A.Y."/>
            <person name="Nenarokova A."/>
            <person name="Lukes J."/>
            <person name="Opperdoes F.R."/>
            <person name="Yurchenko V."/>
        </authorList>
    </citation>
    <scope>NUCLEOTIDE SEQUENCE [LARGE SCALE GENOMIC DNA]</scope>
    <source>
        <strain evidence="1 2">E262AT.01</strain>
    </source>
</reference>
<evidence type="ECO:0000313" key="2">
    <source>
        <dbReference type="Proteomes" id="UP001430356"/>
    </source>
</evidence>
<proteinExistence type="predicted"/>
<protein>
    <submittedName>
        <fullName evidence="1">Uncharacterized protein</fullName>
    </submittedName>
</protein>
<name>A0AAW0EZN0_9TRYP</name>
<keyword evidence="2" id="KW-1185">Reference proteome</keyword>
<gene>
    <name evidence="1" type="ORF">NESM_000913100</name>
</gene>
<sequence>MELQTSGSVPLTPVLLRISVCIRVMSLHDDGSVPVSLCPRAEKSSCVTITCAESTPVEGSSGSVPDTVDPAVTTTLTDDGAHVTYAKVQKSLPVQPSPGMAGGNACSTASVFVR</sequence>
<comment type="caution">
    <text evidence="1">The sequence shown here is derived from an EMBL/GenBank/DDBJ whole genome shotgun (WGS) entry which is preliminary data.</text>
</comment>
<dbReference type="EMBL" id="JAECZO010000337">
    <property type="protein sequence ID" value="KAK7199393.1"/>
    <property type="molecule type" value="Genomic_DNA"/>
</dbReference>
<dbReference type="AlphaFoldDB" id="A0AAW0EZN0"/>
<dbReference type="Proteomes" id="UP001430356">
    <property type="component" value="Unassembled WGS sequence"/>
</dbReference>
<evidence type="ECO:0000313" key="1">
    <source>
        <dbReference type="EMBL" id="KAK7199393.1"/>
    </source>
</evidence>
<organism evidence="1 2">
    <name type="scientific">Novymonas esmeraldas</name>
    <dbReference type="NCBI Taxonomy" id="1808958"/>
    <lineage>
        <taxon>Eukaryota</taxon>
        <taxon>Discoba</taxon>
        <taxon>Euglenozoa</taxon>
        <taxon>Kinetoplastea</taxon>
        <taxon>Metakinetoplastina</taxon>
        <taxon>Trypanosomatida</taxon>
        <taxon>Trypanosomatidae</taxon>
        <taxon>Novymonas</taxon>
    </lineage>
</organism>
<accession>A0AAW0EZN0</accession>